<organism evidence="3 4">
    <name type="scientific">Seminavis robusta</name>
    <dbReference type="NCBI Taxonomy" id="568900"/>
    <lineage>
        <taxon>Eukaryota</taxon>
        <taxon>Sar</taxon>
        <taxon>Stramenopiles</taxon>
        <taxon>Ochrophyta</taxon>
        <taxon>Bacillariophyta</taxon>
        <taxon>Bacillariophyceae</taxon>
        <taxon>Bacillariophycidae</taxon>
        <taxon>Naviculales</taxon>
        <taxon>Naviculaceae</taxon>
        <taxon>Seminavis</taxon>
    </lineage>
</organism>
<protein>
    <submittedName>
        <fullName evidence="3">Uncharacterized protein</fullName>
    </submittedName>
</protein>
<dbReference type="EMBL" id="CAICTM010003986">
    <property type="protein sequence ID" value="CAB9531784.1"/>
    <property type="molecule type" value="Genomic_DNA"/>
</dbReference>
<evidence type="ECO:0000313" key="2">
    <source>
        <dbReference type="EMBL" id="CAB9509075.1"/>
    </source>
</evidence>
<dbReference type="OrthoDB" id="56741at2759"/>
<dbReference type="AlphaFoldDB" id="A0A9N8F4M1"/>
<evidence type="ECO:0000313" key="4">
    <source>
        <dbReference type="Proteomes" id="UP001153069"/>
    </source>
</evidence>
<proteinExistence type="predicted"/>
<dbReference type="Proteomes" id="UP001153069">
    <property type="component" value="Unassembled WGS sequence"/>
</dbReference>
<keyword evidence="4" id="KW-1185">Reference proteome</keyword>
<evidence type="ECO:0000256" key="1">
    <source>
        <dbReference type="SAM" id="MobiDB-lite"/>
    </source>
</evidence>
<reference evidence="3" key="1">
    <citation type="submission" date="2020-06" db="EMBL/GenBank/DDBJ databases">
        <authorList>
            <consortium name="Plant Systems Biology data submission"/>
        </authorList>
    </citation>
    <scope>NUCLEOTIDE SEQUENCE</scope>
    <source>
        <strain evidence="3">D6</strain>
    </source>
</reference>
<evidence type="ECO:0000313" key="3">
    <source>
        <dbReference type="EMBL" id="CAB9531784.1"/>
    </source>
</evidence>
<name>A0A9N8F4M1_9STRA</name>
<gene>
    <name evidence="2" type="ORF">SEMRO_374_G129190.1</name>
    <name evidence="3" type="ORF">SEMRO_3988_G352330.1</name>
</gene>
<accession>A0A9N8F4M1</accession>
<comment type="caution">
    <text evidence="3">The sequence shown here is derived from an EMBL/GenBank/DDBJ whole genome shotgun (WGS) entry which is preliminary data.</text>
</comment>
<feature type="region of interest" description="Disordered" evidence="1">
    <location>
        <begin position="177"/>
        <end position="196"/>
    </location>
</feature>
<dbReference type="EMBL" id="CAICTM010000373">
    <property type="protein sequence ID" value="CAB9509075.1"/>
    <property type="molecule type" value="Genomic_DNA"/>
</dbReference>
<sequence length="196" mass="21790">MICIRAQVLAGALHNGVFEISKEVEDLINQRTPQQLLEASKLFRSLSKDGPDASVSDDYQLQAAALEEVAGAIQDSKQCTFSNDNELPVIRAYSWVTLRALISPSGSAMNGKLGLVCENGLQNGRHLVTVDGYNGVKCIKPENLVEIPVEEYYEALISTLEEELQWRFVRNMMEREAVPKPLEPNPEKKKSPQSKC</sequence>